<dbReference type="SMART" id="SM00287">
    <property type="entry name" value="SH3b"/>
    <property type="match status" value="1"/>
</dbReference>
<evidence type="ECO:0000259" key="2">
    <source>
        <dbReference type="PROSITE" id="PS51781"/>
    </source>
</evidence>
<organism evidence="3 4">
    <name type="scientific">Sedimentitalea xiamensis</name>
    <dbReference type="NCBI Taxonomy" id="3050037"/>
    <lineage>
        <taxon>Bacteria</taxon>
        <taxon>Pseudomonadati</taxon>
        <taxon>Pseudomonadota</taxon>
        <taxon>Alphaproteobacteria</taxon>
        <taxon>Rhodobacterales</taxon>
        <taxon>Paracoccaceae</taxon>
        <taxon>Sedimentitalea</taxon>
    </lineage>
</organism>
<dbReference type="RefSeq" id="WP_284484071.1">
    <property type="nucleotide sequence ID" value="NZ_JASNJE010000003.1"/>
</dbReference>
<gene>
    <name evidence="3" type="ORF">QO034_03250</name>
</gene>
<comment type="caution">
    <text evidence="3">The sequence shown here is derived from an EMBL/GenBank/DDBJ whole genome shotgun (WGS) entry which is preliminary data.</text>
</comment>
<feature type="domain" description="SH3b" evidence="2">
    <location>
        <begin position="155"/>
        <end position="220"/>
    </location>
</feature>
<feature type="region of interest" description="Disordered" evidence="1">
    <location>
        <begin position="129"/>
        <end position="154"/>
    </location>
</feature>
<dbReference type="EMBL" id="JASNJE010000003">
    <property type="protein sequence ID" value="MDK3072116.1"/>
    <property type="molecule type" value="Genomic_DNA"/>
</dbReference>
<dbReference type="Gene3D" id="2.30.30.40">
    <property type="entry name" value="SH3 Domains"/>
    <property type="match status" value="1"/>
</dbReference>
<proteinExistence type="predicted"/>
<evidence type="ECO:0000313" key="4">
    <source>
        <dbReference type="Proteomes" id="UP001227126"/>
    </source>
</evidence>
<feature type="region of interest" description="Disordered" evidence="1">
    <location>
        <begin position="21"/>
        <end position="61"/>
    </location>
</feature>
<dbReference type="InterPro" id="IPR003646">
    <property type="entry name" value="SH3-like_bac-type"/>
</dbReference>
<dbReference type="PROSITE" id="PS51781">
    <property type="entry name" value="SH3B"/>
    <property type="match status" value="1"/>
</dbReference>
<evidence type="ECO:0000313" key="3">
    <source>
        <dbReference type="EMBL" id="MDK3072116.1"/>
    </source>
</evidence>
<keyword evidence="4" id="KW-1185">Reference proteome</keyword>
<evidence type="ECO:0000256" key="1">
    <source>
        <dbReference type="SAM" id="MobiDB-lite"/>
    </source>
</evidence>
<sequence length="221" mass="23584">MRLIVSSFAILAAVFYELSGGADFQPPEPPEPVARVETRPSPTSLPDLARPATRTPLAQSRERIAARRVADQVAEKPAAVETVPPAASESRGAAQVRSSLSQGLTLLPAADRNGSMQLVSLELGASGLRQAPPKADSAEETTAVPRTDPLPDTEKDLREVTGTRVNMRDGPGTIYPVVARLDIGHKVEILSDSGTGWLRLRILPEQQLGWISSSLISPADR</sequence>
<accession>A0ABT7FAH9</accession>
<dbReference type="Proteomes" id="UP001227126">
    <property type="component" value="Unassembled WGS sequence"/>
</dbReference>
<name>A0ABT7FAH9_9RHOB</name>
<dbReference type="Pfam" id="PF08239">
    <property type="entry name" value="SH3_3"/>
    <property type="match status" value="1"/>
</dbReference>
<reference evidence="3 4" key="1">
    <citation type="submission" date="2023-05" db="EMBL/GenBank/DDBJ databases">
        <title>Sedimentitalea sp. nov. JM2-8.</title>
        <authorList>
            <person name="Huang J."/>
        </authorList>
    </citation>
    <scope>NUCLEOTIDE SEQUENCE [LARGE SCALE GENOMIC DNA]</scope>
    <source>
        <strain evidence="3 4">JM2-8</strain>
    </source>
</reference>
<protein>
    <submittedName>
        <fullName evidence="3">SH3 domain-containing protein</fullName>
    </submittedName>
</protein>